<name>A0A1K2IS59_9FLAO</name>
<organism evidence="1 2">
    <name type="scientific">Flaviramulus basaltis</name>
    <dbReference type="NCBI Taxonomy" id="369401"/>
    <lineage>
        <taxon>Bacteria</taxon>
        <taxon>Pseudomonadati</taxon>
        <taxon>Bacteroidota</taxon>
        <taxon>Flavobacteriia</taxon>
        <taxon>Flavobacteriales</taxon>
        <taxon>Flavobacteriaceae</taxon>
        <taxon>Flaviramulus</taxon>
    </lineage>
</organism>
<dbReference type="EMBL" id="FPKV01000021">
    <property type="protein sequence ID" value="SFZ95265.1"/>
    <property type="molecule type" value="Genomic_DNA"/>
</dbReference>
<dbReference type="RefSeq" id="WP_072403808.1">
    <property type="nucleotide sequence ID" value="NZ_FPKV01000021.1"/>
</dbReference>
<sequence length="159" mass="18482">MKKIIFLIILINSFVSCTENIKNDSDPILEQDYTDCIEGELDIITNSDQILGEWKLTRSIVLWVDYRNWDFSNENIIYNFKPDGILVVTENGGIGGFEKGEYSYEFKKDYLSNSTNSNEPMVWLVKILDSKWTYKSQNDLMVIGQSYVDGTDLCFERKK</sequence>
<dbReference type="AlphaFoldDB" id="A0A1K2IS59"/>
<evidence type="ECO:0008006" key="3">
    <source>
        <dbReference type="Google" id="ProtNLM"/>
    </source>
</evidence>
<evidence type="ECO:0000313" key="2">
    <source>
        <dbReference type="Proteomes" id="UP000182544"/>
    </source>
</evidence>
<evidence type="ECO:0000313" key="1">
    <source>
        <dbReference type="EMBL" id="SFZ95265.1"/>
    </source>
</evidence>
<accession>A0A1K2IS59</accession>
<dbReference type="PROSITE" id="PS51257">
    <property type="entry name" value="PROKAR_LIPOPROTEIN"/>
    <property type="match status" value="1"/>
</dbReference>
<dbReference type="OrthoDB" id="713995at2"/>
<keyword evidence="2" id="KW-1185">Reference proteome</keyword>
<protein>
    <recommendedName>
        <fullName evidence="3">Lipocalin-like domain-containing protein</fullName>
    </recommendedName>
</protein>
<proteinExistence type="predicted"/>
<dbReference type="Proteomes" id="UP000182544">
    <property type="component" value="Unassembled WGS sequence"/>
</dbReference>
<reference evidence="1 2" key="1">
    <citation type="submission" date="2016-10" db="EMBL/GenBank/DDBJ databases">
        <authorList>
            <person name="de Groot N.N."/>
        </authorList>
    </citation>
    <scope>NUCLEOTIDE SEQUENCE [LARGE SCALE GENOMIC DNA]</scope>
    <source>
        <strain evidence="1 2">DSM 18180</strain>
    </source>
</reference>
<gene>
    <name evidence="1" type="ORF">SAMN05428642_1213</name>
</gene>